<keyword evidence="1" id="KW-0001">2Fe-2S</keyword>
<keyword evidence="7" id="KW-0223">Dioxygenase</keyword>
<evidence type="ECO:0000256" key="2">
    <source>
        <dbReference type="ARBA" id="ARBA00022723"/>
    </source>
</evidence>
<dbReference type="InterPro" id="IPR017941">
    <property type="entry name" value="Rieske_2Fe-2S"/>
</dbReference>
<keyword evidence="2" id="KW-0479">Metal-binding</keyword>
<dbReference type="SUPFAM" id="SSF50022">
    <property type="entry name" value="ISP domain"/>
    <property type="match status" value="1"/>
</dbReference>
<feature type="domain" description="Rieske" evidence="6">
    <location>
        <begin position="16"/>
        <end position="116"/>
    </location>
</feature>
<dbReference type="GO" id="GO:0051537">
    <property type="term" value="F:2 iron, 2 sulfur cluster binding"/>
    <property type="evidence" value="ECO:0007669"/>
    <property type="project" value="UniProtKB-KW"/>
</dbReference>
<reference evidence="7 8" key="1">
    <citation type="submission" date="2019-02" db="EMBL/GenBank/DDBJ databases">
        <authorList>
            <person name="Li Y."/>
        </authorList>
    </citation>
    <scope>NUCLEOTIDE SEQUENCE [LARGE SCALE GENOMIC DNA]</scope>
    <source>
        <strain evidence="7 8">3-7</strain>
    </source>
</reference>
<organism evidence="7 8">
    <name type="scientific">Sphingomonas populi</name>
    <dbReference type="NCBI Taxonomy" id="2484750"/>
    <lineage>
        <taxon>Bacteria</taxon>
        <taxon>Pseudomonadati</taxon>
        <taxon>Pseudomonadota</taxon>
        <taxon>Alphaproteobacteria</taxon>
        <taxon>Sphingomonadales</taxon>
        <taxon>Sphingomonadaceae</taxon>
        <taxon>Sphingomonas</taxon>
    </lineage>
</organism>
<name>A0A4Q6XUT4_9SPHN</name>
<evidence type="ECO:0000256" key="1">
    <source>
        <dbReference type="ARBA" id="ARBA00022714"/>
    </source>
</evidence>
<dbReference type="PANTHER" id="PTHR21266:SF60">
    <property type="entry name" value="3-KETOSTEROID-9-ALPHA-MONOOXYGENASE, OXYGENASE COMPONENT"/>
    <property type="match status" value="1"/>
</dbReference>
<dbReference type="GO" id="GO:0051213">
    <property type="term" value="F:dioxygenase activity"/>
    <property type="evidence" value="ECO:0007669"/>
    <property type="project" value="UniProtKB-KW"/>
</dbReference>
<dbReference type="Gene3D" id="2.102.10.10">
    <property type="entry name" value="Rieske [2Fe-2S] iron-sulphur domain"/>
    <property type="match status" value="1"/>
</dbReference>
<dbReference type="EMBL" id="SGIS01000059">
    <property type="protein sequence ID" value="RZF60629.1"/>
    <property type="molecule type" value="Genomic_DNA"/>
</dbReference>
<dbReference type="PROSITE" id="PS51296">
    <property type="entry name" value="RIESKE"/>
    <property type="match status" value="1"/>
</dbReference>
<evidence type="ECO:0000313" key="7">
    <source>
        <dbReference type="EMBL" id="RZF60629.1"/>
    </source>
</evidence>
<keyword evidence="4" id="KW-0408">Iron</keyword>
<dbReference type="InterPro" id="IPR044043">
    <property type="entry name" value="VanA_C_cat"/>
</dbReference>
<dbReference type="Proteomes" id="UP000292085">
    <property type="component" value="Unassembled WGS sequence"/>
</dbReference>
<gene>
    <name evidence="7" type="ORF">EWE75_22125</name>
</gene>
<dbReference type="GO" id="GO:0046872">
    <property type="term" value="F:metal ion binding"/>
    <property type="evidence" value="ECO:0007669"/>
    <property type="project" value="UniProtKB-KW"/>
</dbReference>
<comment type="caution">
    <text evidence="7">The sequence shown here is derived from an EMBL/GenBank/DDBJ whole genome shotgun (WGS) entry which is preliminary data.</text>
</comment>
<dbReference type="InterPro" id="IPR036922">
    <property type="entry name" value="Rieske_2Fe-2S_sf"/>
</dbReference>
<dbReference type="OrthoDB" id="9800776at2"/>
<keyword evidence="3" id="KW-0560">Oxidoreductase</keyword>
<evidence type="ECO:0000313" key="8">
    <source>
        <dbReference type="Proteomes" id="UP000292085"/>
    </source>
</evidence>
<dbReference type="PANTHER" id="PTHR21266">
    <property type="entry name" value="IRON-SULFUR DOMAIN CONTAINING PROTEIN"/>
    <property type="match status" value="1"/>
</dbReference>
<evidence type="ECO:0000259" key="6">
    <source>
        <dbReference type="PROSITE" id="PS51296"/>
    </source>
</evidence>
<dbReference type="Gene3D" id="3.90.380.10">
    <property type="entry name" value="Naphthalene 1,2-dioxygenase Alpha Subunit, Chain A, domain 1"/>
    <property type="match status" value="1"/>
</dbReference>
<evidence type="ECO:0000256" key="5">
    <source>
        <dbReference type="ARBA" id="ARBA00023014"/>
    </source>
</evidence>
<dbReference type="SUPFAM" id="SSF55961">
    <property type="entry name" value="Bet v1-like"/>
    <property type="match status" value="1"/>
</dbReference>
<protein>
    <submittedName>
        <fullName evidence="7">Aromatic ring-hydroxylating dioxygenase subunit alpha</fullName>
    </submittedName>
</protein>
<evidence type="ECO:0000256" key="3">
    <source>
        <dbReference type="ARBA" id="ARBA00023002"/>
    </source>
</evidence>
<dbReference type="AlphaFoldDB" id="A0A4Q6XUT4"/>
<keyword evidence="5" id="KW-0411">Iron-sulfur</keyword>
<dbReference type="Pfam" id="PF00355">
    <property type="entry name" value="Rieske"/>
    <property type="match status" value="1"/>
</dbReference>
<dbReference type="InterPro" id="IPR050584">
    <property type="entry name" value="Cholesterol_7-desaturase"/>
</dbReference>
<evidence type="ECO:0000256" key="4">
    <source>
        <dbReference type="ARBA" id="ARBA00023004"/>
    </source>
</evidence>
<keyword evidence="8" id="KW-1185">Reference proteome</keyword>
<accession>A0A4Q6XUT4</accession>
<proteinExistence type="predicted"/>
<dbReference type="CDD" id="cd08878">
    <property type="entry name" value="RHO_alpha_C_DMO-like"/>
    <property type="match status" value="1"/>
</dbReference>
<dbReference type="Pfam" id="PF19112">
    <property type="entry name" value="VanA_C"/>
    <property type="match status" value="1"/>
</dbReference>
<sequence>MISMPEAKTSYLRNAWYAAAWSEEVSRTPLARTFLAEPVVLFRDTNGSPIALADRCPHRFAPLSKGKIVGDAIECPYHGLRFGSDGNCVHNYHGPIPKAASAHRYALMERYGVAWIWMGDADKAHEDRLPDFGTFSNDDRFAVARGYLPVSGNYQLAVDNLLDLTHAQFLHPALGNANSSEHSVFKMNSEGSTVWAKYFFEGEPVTPFKRMFWESASDTCNRWADIRWEAPSNLYLEVATSECGGSREEAVVLVPSSHFLTPETSKTSHYFWMNARNVRIDDEALTEMFRQGTDNAFRNEDEPMIALVQERMGDNDFASLKPVFLSTDRAAGRARQILTRLIEAERSTSQSETERAA</sequence>